<protein>
    <submittedName>
        <fullName evidence="2">Unnamed protein product</fullName>
    </submittedName>
</protein>
<dbReference type="OrthoDB" id="428577at2759"/>
<gene>
    <name evidence="2" type="ORF">Pfra01_002983900</name>
</gene>
<dbReference type="EMBL" id="BSXT01018946">
    <property type="protein sequence ID" value="GMG16632.1"/>
    <property type="molecule type" value="Genomic_DNA"/>
</dbReference>
<evidence type="ECO:0000313" key="2">
    <source>
        <dbReference type="EMBL" id="GMG16632.1"/>
    </source>
</evidence>
<name>A0A9W7DBK8_9STRA</name>
<dbReference type="AlphaFoldDB" id="A0A9W7DBK8"/>
<evidence type="ECO:0000313" key="3">
    <source>
        <dbReference type="Proteomes" id="UP001165121"/>
    </source>
</evidence>
<evidence type="ECO:0000259" key="1">
    <source>
        <dbReference type="Pfam" id="PF12550"/>
    </source>
</evidence>
<feature type="domain" description="Transcription activator GCR1-like" evidence="1">
    <location>
        <begin position="91"/>
        <end position="130"/>
    </location>
</feature>
<accession>A0A9W7DBK8</accession>
<comment type="caution">
    <text evidence="2">The sequence shown here is derived from an EMBL/GenBank/DDBJ whole genome shotgun (WGS) entry which is preliminary data.</text>
</comment>
<dbReference type="Pfam" id="PF12550">
    <property type="entry name" value="GCR1_C"/>
    <property type="match status" value="1"/>
</dbReference>
<organism evidence="2 3">
    <name type="scientific">Phytophthora fragariaefolia</name>
    <dbReference type="NCBI Taxonomy" id="1490495"/>
    <lineage>
        <taxon>Eukaryota</taxon>
        <taxon>Sar</taxon>
        <taxon>Stramenopiles</taxon>
        <taxon>Oomycota</taxon>
        <taxon>Peronosporomycetes</taxon>
        <taxon>Peronosporales</taxon>
        <taxon>Peronosporaceae</taxon>
        <taxon>Phytophthora</taxon>
    </lineage>
</organism>
<dbReference type="InterPro" id="IPR022210">
    <property type="entry name" value="TF_GCR1-like"/>
</dbReference>
<keyword evidence="3" id="KW-1185">Reference proteome</keyword>
<reference evidence="2" key="1">
    <citation type="submission" date="2023-04" db="EMBL/GenBank/DDBJ databases">
        <title>Phytophthora fragariaefolia NBRC 109709.</title>
        <authorList>
            <person name="Ichikawa N."/>
            <person name="Sato H."/>
            <person name="Tonouchi N."/>
        </authorList>
    </citation>
    <scope>NUCLEOTIDE SEQUENCE</scope>
    <source>
        <strain evidence="2">NBRC 109709</strain>
    </source>
</reference>
<sequence length="214" mass="23863">MLTQTSQQQLHLHELVTDLMDHLKQQQQQTITHIDSKLSDLQSSVTSMMNTLTQLTSGAASVRLSVDWGNSVAAASHCTARTAETDIPSKYKLLRSLKAVHQVWQEWSVGINGDPAVRELDKQYGALFPKYALSPFYQQPVAFTSSAPSSMVSSCLALHGVFFPSFTTRVVFWLSLSEWALKCSTLHQVDSCTYHDVATSNNCCYPWDELDTSQ</sequence>
<dbReference type="Proteomes" id="UP001165121">
    <property type="component" value="Unassembled WGS sequence"/>
</dbReference>
<proteinExistence type="predicted"/>